<evidence type="ECO:0000256" key="2">
    <source>
        <dbReference type="SAM" id="MobiDB-lite"/>
    </source>
</evidence>
<dbReference type="PANTHER" id="PTHR28298:SF1">
    <property type="entry name" value="EISOSOME PROTEIN 1"/>
    <property type="match status" value="1"/>
</dbReference>
<evidence type="ECO:0000256" key="1">
    <source>
        <dbReference type="ARBA" id="ARBA00008528"/>
    </source>
</evidence>
<dbReference type="GO" id="GO:0070941">
    <property type="term" value="P:eisosome assembly"/>
    <property type="evidence" value="ECO:0007669"/>
    <property type="project" value="TreeGrafter"/>
</dbReference>
<gene>
    <name evidence="3" type="ORF">CANINC_002230</name>
</gene>
<dbReference type="Pfam" id="PF12757">
    <property type="entry name" value="Eisosome1"/>
    <property type="match status" value="1"/>
</dbReference>
<feature type="region of interest" description="Disordered" evidence="2">
    <location>
        <begin position="710"/>
        <end position="933"/>
    </location>
</feature>
<reference evidence="3 4" key="1">
    <citation type="journal article" date="2019" name="Front. Genet.">
        <title>Whole-Genome Sequencing of the Opportunistic Yeast Pathogen Candida inconspicua Uncovers Its Hybrid Origin.</title>
        <authorList>
            <person name="Mixao V."/>
            <person name="Hansen A.P."/>
            <person name="Saus E."/>
            <person name="Boekhout T."/>
            <person name="Lass-Florl C."/>
            <person name="Gabaldon T."/>
        </authorList>
    </citation>
    <scope>NUCLEOTIDE SEQUENCE [LARGE SCALE GENOMIC DNA]</scope>
    <source>
        <strain evidence="3 4">CBS 180</strain>
    </source>
</reference>
<accession>A0A4V4NFS4</accession>
<feature type="compositionally biased region" description="Polar residues" evidence="2">
    <location>
        <begin position="874"/>
        <end position="888"/>
    </location>
</feature>
<dbReference type="EMBL" id="SELW01000355">
    <property type="protein sequence ID" value="TID28962.1"/>
    <property type="molecule type" value="Genomic_DNA"/>
</dbReference>
<name>A0A4V4NFS4_9ASCO</name>
<keyword evidence="4" id="KW-1185">Reference proteome</keyword>
<feature type="compositionally biased region" description="Acidic residues" evidence="2">
    <location>
        <begin position="720"/>
        <end position="730"/>
    </location>
</feature>
<feature type="compositionally biased region" description="Polar residues" evidence="2">
    <location>
        <begin position="829"/>
        <end position="846"/>
    </location>
</feature>
<feature type="compositionally biased region" description="Basic and acidic residues" evidence="2">
    <location>
        <begin position="522"/>
        <end position="532"/>
    </location>
</feature>
<dbReference type="STRING" id="52247.A0A4V4NFS4"/>
<organism evidence="3 4">
    <name type="scientific">Pichia inconspicua</name>
    <dbReference type="NCBI Taxonomy" id="52247"/>
    <lineage>
        <taxon>Eukaryota</taxon>
        <taxon>Fungi</taxon>
        <taxon>Dikarya</taxon>
        <taxon>Ascomycota</taxon>
        <taxon>Saccharomycotina</taxon>
        <taxon>Pichiomycetes</taxon>
        <taxon>Pichiales</taxon>
        <taxon>Pichiaceae</taxon>
        <taxon>Pichia</taxon>
    </lineage>
</organism>
<evidence type="ECO:0000313" key="3">
    <source>
        <dbReference type="EMBL" id="TID28962.1"/>
    </source>
</evidence>
<evidence type="ECO:0000313" key="4">
    <source>
        <dbReference type="Proteomes" id="UP000307173"/>
    </source>
</evidence>
<proteinExistence type="inferred from homology"/>
<dbReference type="PANTHER" id="PTHR28298">
    <property type="entry name" value="EISOSOME PROTEIN 1"/>
    <property type="match status" value="1"/>
</dbReference>
<evidence type="ECO:0008006" key="5">
    <source>
        <dbReference type="Google" id="ProtNLM"/>
    </source>
</evidence>
<dbReference type="AlphaFoldDB" id="A0A4V4NFS4"/>
<dbReference type="InterPro" id="IPR024527">
    <property type="entry name" value="Eisosome1"/>
</dbReference>
<dbReference type="OrthoDB" id="4070583at2759"/>
<sequence>MTTSSYAESIPSLTSKTSKFSVYQTDGKPLSTEAIYRAKMKYGIYNNPAKVSLGVDQSASDTAAILAANTDLSIHAYHKDLSAEAAHAALIAKPEQITGWKREHIAPEAEHAALSARSLKMPFDQQSDNSSVIETEAAGAASAVLKKKPTNIARSQLQDIYDFDDVRSGKVTLSQFSDVKNNKSLKSLSTTRDYRSGISTSHLGAEVSRKMNIGNITNAATKAAQQEVERRITPHHDQRAGLKTSLHATNSNRDTSVFIQNIHAQAINASKKELNKTHVRNNGILTASDRGLAANPAEYAAAILKSDASKKNYKDTITNNSLVTPSIYAVASEKAKKDLQRINDEVATKSILTNIKVTEEAYKIAQSNAEKRRLTEPGPGQIALGGGLVMKYNEIESMATALVQPAIVDMEAKIVEMKRHDDERKQLPAKIKQREAELKEEKRQQQLALERERAEKAAARRAQLELDKKALDEELENFKLSLAGLLTTRKDEFSKQVEEEEAKKAEINAEREEKLKVLTENKEAQDKERADEFASLEAERDEDIAPLLEELEQENTKLEELTEHRVEKENIYNDIKSKYESTKAEFDETVSKIEILDKRIEELEAGVSDVTAKEAEITSAAIAAESLVNSEGKAKENELESFAAQRKELESKRAELHTSNKEKVDELQKLSLEHHEQEKQINGEFPEHLQKEVVAPKDIDDSDLADSKFELDDKSIEIPPEIEDEPEVVPEEVWPKVETPKLEETEIPADTDEVKISKSKTDTTPEVQKKTWDEIRKTAPTDGGDPLANVPTQEKPAMVDVVTEDKVKESNNKLTFAQKAAKKLASGPTPKSANKPVSSQKLTATPTGRAAEKKSIFGLFRSKSKSNPTTSTSAPVKSTPSKPTNVANTEPPVAPKAENSQVAQEPPQKVEKKSENVDDDVFSGFSQGSEIEN</sequence>
<feature type="region of interest" description="Disordered" evidence="2">
    <location>
        <begin position="522"/>
        <end position="542"/>
    </location>
</feature>
<feature type="compositionally biased region" description="Polar residues" evidence="2">
    <location>
        <begin position="924"/>
        <end position="933"/>
    </location>
</feature>
<feature type="compositionally biased region" description="Basic and acidic residues" evidence="2">
    <location>
        <begin position="733"/>
        <end position="744"/>
    </location>
</feature>
<dbReference type="Proteomes" id="UP000307173">
    <property type="component" value="Unassembled WGS sequence"/>
</dbReference>
<comment type="similarity">
    <text evidence="1">Belongs to the EIS1 family.</text>
</comment>
<comment type="caution">
    <text evidence="3">The sequence shown here is derived from an EMBL/GenBank/DDBJ whole genome shotgun (WGS) entry which is preliminary data.</text>
</comment>
<protein>
    <recommendedName>
        <fullName evidence="5">Eisosome protein 1</fullName>
    </recommendedName>
</protein>
<feature type="compositionally biased region" description="Basic and acidic residues" evidence="2">
    <location>
        <begin position="752"/>
        <end position="779"/>
    </location>
</feature>